<organism evidence="2 3">
    <name type="scientific">Platanthera guangdongensis</name>
    <dbReference type="NCBI Taxonomy" id="2320717"/>
    <lineage>
        <taxon>Eukaryota</taxon>
        <taxon>Viridiplantae</taxon>
        <taxon>Streptophyta</taxon>
        <taxon>Embryophyta</taxon>
        <taxon>Tracheophyta</taxon>
        <taxon>Spermatophyta</taxon>
        <taxon>Magnoliopsida</taxon>
        <taxon>Liliopsida</taxon>
        <taxon>Asparagales</taxon>
        <taxon>Orchidaceae</taxon>
        <taxon>Orchidoideae</taxon>
        <taxon>Orchideae</taxon>
        <taxon>Orchidinae</taxon>
        <taxon>Platanthera</taxon>
    </lineage>
</organism>
<proteinExistence type="predicted"/>
<feature type="compositionally biased region" description="Basic and acidic residues" evidence="1">
    <location>
        <begin position="68"/>
        <end position="79"/>
    </location>
</feature>
<name>A0ABR2LI90_9ASPA</name>
<protein>
    <submittedName>
        <fullName evidence="2">Uncharacterized protein</fullName>
    </submittedName>
</protein>
<comment type="caution">
    <text evidence="2">The sequence shown here is derived from an EMBL/GenBank/DDBJ whole genome shotgun (WGS) entry which is preliminary data.</text>
</comment>
<feature type="region of interest" description="Disordered" evidence="1">
    <location>
        <begin position="1"/>
        <end position="128"/>
    </location>
</feature>
<sequence length="255" mass="28781">MMSGGRSMNRGMEHHKLVLETYSSTDSPPPPPFSSSESETEEEPEEEMILPPPTTWRAGKRVLSKQLSMRETRREVQWEKRRRQMYQRSRSGESRGAAGEAEEERRRKQGKEEEMKAARVRSLTDEDLEELRGSIELGFGFNEEDGGQQLCRTLPALNLYFAVKRQLSDPKLRQTPSPESTPTGTATAMSSASTLYGTPSPRSPDEPPQQEQQGNSVGGSDDTWKIFKPGDSPQHVKTRLRHWAQIVACSVRQCC</sequence>
<evidence type="ECO:0000256" key="1">
    <source>
        <dbReference type="SAM" id="MobiDB-lite"/>
    </source>
</evidence>
<gene>
    <name evidence="2" type="ORF">KSP40_PGU014906</name>
</gene>
<evidence type="ECO:0000313" key="3">
    <source>
        <dbReference type="Proteomes" id="UP001412067"/>
    </source>
</evidence>
<dbReference type="Pfam" id="PF07939">
    <property type="entry name" value="DUF1685"/>
    <property type="match status" value="1"/>
</dbReference>
<feature type="region of interest" description="Disordered" evidence="1">
    <location>
        <begin position="167"/>
        <end position="232"/>
    </location>
</feature>
<feature type="compositionally biased region" description="Acidic residues" evidence="1">
    <location>
        <begin position="38"/>
        <end position="48"/>
    </location>
</feature>
<feature type="compositionally biased region" description="Low complexity" evidence="1">
    <location>
        <begin position="180"/>
        <end position="194"/>
    </location>
</feature>
<dbReference type="PANTHER" id="PTHR31865">
    <property type="entry name" value="OSJNBA0071G03.3 PROTEIN"/>
    <property type="match status" value="1"/>
</dbReference>
<dbReference type="Proteomes" id="UP001412067">
    <property type="component" value="Unassembled WGS sequence"/>
</dbReference>
<feature type="compositionally biased region" description="Basic and acidic residues" evidence="1">
    <location>
        <begin position="103"/>
        <end position="117"/>
    </location>
</feature>
<dbReference type="EMBL" id="JBBWWR010000019">
    <property type="protein sequence ID" value="KAK8941871.1"/>
    <property type="molecule type" value="Genomic_DNA"/>
</dbReference>
<feature type="compositionally biased region" description="Low complexity" evidence="1">
    <location>
        <begin position="1"/>
        <end position="10"/>
    </location>
</feature>
<evidence type="ECO:0000313" key="2">
    <source>
        <dbReference type="EMBL" id="KAK8941871.1"/>
    </source>
</evidence>
<dbReference type="PANTHER" id="PTHR31865:SF3">
    <property type="entry name" value="PHOSPHODIESTERASE EPSILON-1, PUTATIVE (DUF1685)-RELATED"/>
    <property type="match status" value="1"/>
</dbReference>
<keyword evidence="3" id="KW-1185">Reference proteome</keyword>
<accession>A0ABR2LI90</accession>
<reference evidence="2 3" key="1">
    <citation type="journal article" date="2022" name="Nat. Plants">
        <title>Genomes of leafy and leafless Platanthera orchids illuminate the evolution of mycoheterotrophy.</title>
        <authorList>
            <person name="Li M.H."/>
            <person name="Liu K.W."/>
            <person name="Li Z."/>
            <person name="Lu H.C."/>
            <person name="Ye Q.L."/>
            <person name="Zhang D."/>
            <person name="Wang J.Y."/>
            <person name="Li Y.F."/>
            <person name="Zhong Z.M."/>
            <person name="Liu X."/>
            <person name="Yu X."/>
            <person name="Liu D.K."/>
            <person name="Tu X.D."/>
            <person name="Liu B."/>
            <person name="Hao Y."/>
            <person name="Liao X.Y."/>
            <person name="Jiang Y.T."/>
            <person name="Sun W.H."/>
            <person name="Chen J."/>
            <person name="Chen Y.Q."/>
            <person name="Ai Y."/>
            <person name="Zhai J.W."/>
            <person name="Wu S.S."/>
            <person name="Zhou Z."/>
            <person name="Hsiao Y.Y."/>
            <person name="Wu W.L."/>
            <person name="Chen Y.Y."/>
            <person name="Lin Y.F."/>
            <person name="Hsu J.L."/>
            <person name="Li C.Y."/>
            <person name="Wang Z.W."/>
            <person name="Zhao X."/>
            <person name="Zhong W.Y."/>
            <person name="Ma X.K."/>
            <person name="Ma L."/>
            <person name="Huang J."/>
            <person name="Chen G.Z."/>
            <person name="Huang M.Z."/>
            <person name="Huang L."/>
            <person name="Peng D.H."/>
            <person name="Luo Y.B."/>
            <person name="Zou S.Q."/>
            <person name="Chen S.P."/>
            <person name="Lan S."/>
            <person name="Tsai W.C."/>
            <person name="Van de Peer Y."/>
            <person name="Liu Z.J."/>
        </authorList>
    </citation>
    <scope>NUCLEOTIDE SEQUENCE [LARGE SCALE GENOMIC DNA]</scope>
    <source>
        <strain evidence="2">Lor288</strain>
    </source>
</reference>
<dbReference type="InterPro" id="IPR012881">
    <property type="entry name" value="DUF1685"/>
</dbReference>